<dbReference type="GO" id="GO:0008168">
    <property type="term" value="F:methyltransferase activity"/>
    <property type="evidence" value="ECO:0007669"/>
    <property type="project" value="UniProtKB-KW"/>
</dbReference>
<evidence type="ECO:0000313" key="1">
    <source>
        <dbReference type="EMBL" id="MFD0687641.1"/>
    </source>
</evidence>
<reference evidence="2" key="1">
    <citation type="journal article" date="2019" name="Int. J. Syst. Evol. Microbiol.">
        <title>The Global Catalogue of Microorganisms (GCM) 10K type strain sequencing project: providing services to taxonomists for standard genome sequencing and annotation.</title>
        <authorList>
            <consortium name="The Broad Institute Genomics Platform"/>
            <consortium name="The Broad Institute Genome Sequencing Center for Infectious Disease"/>
            <person name="Wu L."/>
            <person name="Ma J."/>
        </authorList>
    </citation>
    <scope>NUCLEOTIDE SEQUENCE [LARGE SCALE GENOMIC DNA]</scope>
    <source>
        <strain evidence="2">JCM 9371</strain>
    </source>
</reference>
<dbReference type="InterPro" id="IPR006764">
    <property type="entry name" value="SAM_dep_MeTrfase_SAV2177_type"/>
</dbReference>
<dbReference type="GO" id="GO:0032259">
    <property type="term" value="P:methylation"/>
    <property type="evidence" value="ECO:0007669"/>
    <property type="project" value="UniProtKB-KW"/>
</dbReference>
<dbReference type="CDD" id="cd02440">
    <property type="entry name" value="AdoMet_MTases"/>
    <property type="match status" value="1"/>
</dbReference>
<evidence type="ECO:0000313" key="2">
    <source>
        <dbReference type="Proteomes" id="UP001597063"/>
    </source>
</evidence>
<dbReference type="PIRSF" id="PIRSF017393">
    <property type="entry name" value="MTase_SAV2177"/>
    <property type="match status" value="1"/>
</dbReference>
<organism evidence="1 2">
    <name type="scientific">Actinomadura fibrosa</name>
    <dbReference type="NCBI Taxonomy" id="111802"/>
    <lineage>
        <taxon>Bacteria</taxon>
        <taxon>Bacillati</taxon>
        <taxon>Actinomycetota</taxon>
        <taxon>Actinomycetes</taxon>
        <taxon>Streptosporangiales</taxon>
        <taxon>Thermomonosporaceae</taxon>
        <taxon>Actinomadura</taxon>
    </lineage>
</organism>
<dbReference type="EC" id="2.1.1.-" evidence="1"/>
<dbReference type="Gene3D" id="3.40.50.150">
    <property type="entry name" value="Vaccinia Virus protein VP39"/>
    <property type="match status" value="1"/>
</dbReference>
<proteinExistence type="predicted"/>
<dbReference type="Pfam" id="PF04672">
    <property type="entry name" value="Methyltransf_19"/>
    <property type="match status" value="1"/>
</dbReference>
<protein>
    <submittedName>
        <fullName evidence="1">SAM-dependent methyltransferase</fullName>
        <ecNumber evidence="1">2.1.1.-</ecNumber>
    </submittedName>
</protein>
<keyword evidence="2" id="KW-1185">Reference proteome</keyword>
<gene>
    <name evidence="1" type="ORF">ACFQZM_24315</name>
</gene>
<keyword evidence="1" id="KW-0489">Methyltransferase</keyword>
<accession>A0ABW2XTM7</accession>
<dbReference type="Proteomes" id="UP001597063">
    <property type="component" value="Unassembled WGS sequence"/>
</dbReference>
<dbReference type="InterPro" id="IPR029063">
    <property type="entry name" value="SAM-dependent_MTases_sf"/>
</dbReference>
<sequence length="262" mass="28642">MADHEEYAPPGIDVSSPSPARIYDVFLGGKDNFAIDRAAAKVATDAGPDVPRAARENRAFLGRAVRFAVESGITQFIDLGTGLPTLGNVHEVAQALDPAARVVYVDNDPIVLVHARALLPPSDTTIVIQADVREPAGILENPRVRELIDFDKPVAVLMLAILHFAEDDEVRDIIGTFRNAMVPGSLLVVSHSTVEGHPESGDEVVKAWKNATVQIHSRNRDEITAFFEGFDLLEPGVVWVPEWRPDRPGEGTRWMYAGVARR</sequence>
<keyword evidence="1" id="KW-0808">Transferase</keyword>
<dbReference type="EMBL" id="JBHTGP010000013">
    <property type="protein sequence ID" value="MFD0687641.1"/>
    <property type="molecule type" value="Genomic_DNA"/>
</dbReference>
<name>A0ABW2XTM7_9ACTN</name>
<dbReference type="SUPFAM" id="SSF53335">
    <property type="entry name" value="S-adenosyl-L-methionine-dependent methyltransferases"/>
    <property type="match status" value="1"/>
</dbReference>
<comment type="caution">
    <text evidence="1">The sequence shown here is derived from an EMBL/GenBank/DDBJ whole genome shotgun (WGS) entry which is preliminary data.</text>
</comment>
<dbReference type="RefSeq" id="WP_131756820.1">
    <property type="nucleotide sequence ID" value="NZ_CAACUY010000022.1"/>
</dbReference>